<dbReference type="NCBIfam" id="NF004871">
    <property type="entry name" value="PRK06228.1"/>
    <property type="match status" value="1"/>
</dbReference>
<dbReference type="NCBIfam" id="TIGR03166">
    <property type="entry name" value="alt_F1F0_F1_eps"/>
    <property type="match status" value="1"/>
</dbReference>
<keyword evidence="3" id="KW-0813">Transport</keyword>
<dbReference type="GO" id="GO:0046933">
    <property type="term" value="F:proton-transporting ATP synthase activity, rotational mechanism"/>
    <property type="evidence" value="ECO:0007669"/>
    <property type="project" value="InterPro"/>
</dbReference>
<dbReference type="Pfam" id="PF02823">
    <property type="entry name" value="ATP-synt_DE_N"/>
    <property type="match status" value="1"/>
</dbReference>
<evidence type="ECO:0000256" key="4">
    <source>
        <dbReference type="ARBA" id="ARBA00023065"/>
    </source>
</evidence>
<evidence type="ECO:0000256" key="1">
    <source>
        <dbReference type="ARBA" id="ARBA00004370"/>
    </source>
</evidence>
<reference evidence="7" key="1">
    <citation type="submission" date="2019-03" db="EMBL/GenBank/DDBJ databases">
        <authorList>
            <person name="Hao L."/>
        </authorList>
    </citation>
    <scope>NUCLEOTIDE SEQUENCE</scope>
</reference>
<dbReference type="SUPFAM" id="SSF51344">
    <property type="entry name" value="Epsilon subunit of F1F0-ATP synthase N-terminal domain"/>
    <property type="match status" value="1"/>
</dbReference>
<dbReference type="CDD" id="cd12152">
    <property type="entry name" value="F1-ATPase_delta"/>
    <property type="match status" value="1"/>
</dbReference>
<organism evidence="7">
    <name type="scientific">anaerobic digester metagenome</name>
    <dbReference type="NCBI Taxonomy" id="1263854"/>
    <lineage>
        <taxon>unclassified sequences</taxon>
        <taxon>metagenomes</taxon>
        <taxon>ecological metagenomes</taxon>
    </lineage>
</organism>
<dbReference type="Gene3D" id="2.60.15.10">
    <property type="entry name" value="F0F1 ATP synthase delta/epsilon subunit, N-terminal"/>
    <property type="match status" value="1"/>
</dbReference>
<keyword evidence="4" id="KW-0406">Ion transport</keyword>
<sequence>MNLKVVELSRVLINTRVKKVVAEDEQGYFGMLPRHADFITALVPGILTFETQEGGIQYVALDEGILVKAGDDVMVSTARAVRGEDLIALEETVRKEFSMKRERAKKIQAALSRLEADLARRFVRFGRRGYE</sequence>
<dbReference type="InterPro" id="IPR020546">
    <property type="entry name" value="ATP_synth_F1_dsu/esu_N"/>
</dbReference>
<evidence type="ECO:0000256" key="2">
    <source>
        <dbReference type="ARBA" id="ARBA00005712"/>
    </source>
</evidence>
<feature type="domain" description="ATP synthase F1 complex delta/epsilon subunit N-terminal" evidence="6">
    <location>
        <begin position="1"/>
        <end position="80"/>
    </location>
</feature>
<dbReference type="GO" id="GO:0045259">
    <property type="term" value="C:proton-transporting ATP synthase complex"/>
    <property type="evidence" value="ECO:0007669"/>
    <property type="project" value="InterPro"/>
</dbReference>
<evidence type="ECO:0000256" key="3">
    <source>
        <dbReference type="ARBA" id="ARBA00022448"/>
    </source>
</evidence>
<dbReference type="InterPro" id="IPR001469">
    <property type="entry name" value="ATP_synth_F1_dsu/esu"/>
</dbReference>
<protein>
    <submittedName>
        <fullName evidence="7">ATP synthase epsilon chain</fullName>
    </submittedName>
</protein>
<evidence type="ECO:0000259" key="6">
    <source>
        <dbReference type="Pfam" id="PF02823"/>
    </source>
</evidence>
<comment type="similarity">
    <text evidence="2">Belongs to the ATPase epsilon chain family.</text>
</comment>
<dbReference type="AlphaFoldDB" id="A0A485M203"/>
<dbReference type="InterPro" id="IPR036771">
    <property type="entry name" value="ATPsynth_dsu/esu_N"/>
</dbReference>
<gene>
    <name evidence="7" type="primary">atpC</name>
    <name evidence="7" type="ORF">SCFA_30032</name>
</gene>
<dbReference type="EMBL" id="CAADRM010000092">
    <property type="protein sequence ID" value="VFU14503.1"/>
    <property type="molecule type" value="Genomic_DNA"/>
</dbReference>
<evidence type="ECO:0000313" key="7">
    <source>
        <dbReference type="EMBL" id="VFU14503.1"/>
    </source>
</evidence>
<evidence type="ECO:0000256" key="5">
    <source>
        <dbReference type="ARBA" id="ARBA00023136"/>
    </source>
</evidence>
<accession>A0A485M203</accession>
<comment type="subcellular location">
    <subcellularLocation>
        <location evidence="1">Membrane</location>
    </subcellularLocation>
</comment>
<dbReference type="InterPro" id="IPR024037">
    <property type="entry name" value="Alt_ATP_synth_F1_esu"/>
</dbReference>
<proteinExistence type="inferred from homology"/>
<name>A0A485M203_9ZZZZ</name>
<keyword evidence="5" id="KW-0472">Membrane</keyword>